<dbReference type="InterPro" id="IPR041078">
    <property type="entry name" value="Plavaka"/>
</dbReference>
<dbReference type="HOGENOM" id="CLU_002498_4_0_1"/>
<evidence type="ECO:0000313" key="2">
    <source>
        <dbReference type="EMBL" id="KIK10499.1"/>
    </source>
</evidence>
<dbReference type="EMBL" id="KN834633">
    <property type="protein sequence ID" value="KIK10499.1"/>
    <property type="molecule type" value="Genomic_DNA"/>
</dbReference>
<accession>A0A0C9Y943</accession>
<name>A0A0C9Y943_9AGAM</name>
<dbReference type="OrthoDB" id="3208495at2759"/>
<dbReference type="STRING" id="765257.A0A0C9Y943"/>
<evidence type="ECO:0000313" key="3">
    <source>
        <dbReference type="Proteomes" id="UP000054018"/>
    </source>
</evidence>
<reference evidence="2 3" key="1">
    <citation type="submission" date="2014-04" db="EMBL/GenBank/DDBJ databases">
        <authorList>
            <consortium name="DOE Joint Genome Institute"/>
            <person name="Kuo A."/>
            <person name="Kohler A."/>
            <person name="Costa M.D."/>
            <person name="Nagy L.G."/>
            <person name="Floudas D."/>
            <person name="Copeland A."/>
            <person name="Barry K.W."/>
            <person name="Cichocki N."/>
            <person name="Veneault-Fourrey C."/>
            <person name="LaButti K."/>
            <person name="Lindquist E.A."/>
            <person name="Lipzen A."/>
            <person name="Lundell T."/>
            <person name="Morin E."/>
            <person name="Murat C."/>
            <person name="Sun H."/>
            <person name="Tunlid A."/>
            <person name="Henrissat B."/>
            <person name="Grigoriev I.V."/>
            <person name="Hibbett D.S."/>
            <person name="Martin F."/>
            <person name="Nordberg H.P."/>
            <person name="Cantor M.N."/>
            <person name="Hua S.X."/>
        </authorList>
    </citation>
    <scope>NUCLEOTIDE SEQUENCE [LARGE SCALE GENOMIC DNA]</scope>
    <source>
        <strain evidence="2 3">441</strain>
    </source>
</reference>
<evidence type="ECO:0000256" key="1">
    <source>
        <dbReference type="SAM" id="MobiDB-lite"/>
    </source>
</evidence>
<dbReference type="Pfam" id="PF18759">
    <property type="entry name" value="Plavaka"/>
    <property type="match status" value="1"/>
</dbReference>
<gene>
    <name evidence="2" type="ORF">PISMIDRAFT_124331</name>
</gene>
<protein>
    <submittedName>
        <fullName evidence="2">Unplaced genomic scaffold scaffold_949, whole genome shotgun sequence</fullName>
    </submittedName>
</protein>
<sequence>DDKFIEAYQHGIVLACADGCTRRLFPRIFTYSADYPEKVLITNIRNLGGCPCPRCLVSKDQIPMLAMEMDMVQRQSLMCKDTAEQQAKVTTTRKFIYEEQYVVDTAQVERLLKDESLVPTENAFSMRLFPLGFDFFLMLVVDLLHEFELGIWKGIFIHLLRILDCSKGHLLATLDQCFRQVPTFGRDTIRRFRRNVSDLKQMAVRDFEDLLQCAIPVFTGLLPELHNGQIIKLLFVLAHWHGLAKLRMHTDETLNILEHVTWDLGNRLRSFADETCSAFSTRELRRETESHMRHQACSKGSLLAHFQINAAAPGTTTGRHSKALNLCTYKLHALGDYVSQIQLYGTTDSFSTQPGELEHHTSKSRFRRTSGKSFTSQLASIERRQARICRIRARREMLHREDPTPNLPEVHYVIGKSQNMPEDVTQFIQKNFGDPAAKVRCTV</sequence>
<feature type="non-terminal residue" evidence="2">
    <location>
        <position position="1"/>
    </location>
</feature>
<proteinExistence type="predicted"/>
<dbReference type="AlphaFoldDB" id="A0A0C9Y943"/>
<feature type="region of interest" description="Disordered" evidence="1">
    <location>
        <begin position="351"/>
        <end position="374"/>
    </location>
</feature>
<reference evidence="3" key="2">
    <citation type="submission" date="2015-01" db="EMBL/GenBank/DDBJ databases">
        <title>Evolutionary Origins and Diversification of the Mycorrhizal Mutualists.</title>
        <authorList>
            <consortium name="DOE Joint Genome Institute"/>
            <consortium name="Mycorrhizal Genomics Consortium"/>
            <person name="Kohler A."/>
            <person name="Kuo A."/>
            <person name="Nagy L.G."/>
            <person name="Floudas D."/>
            <person name="Copeland A."/>
            <person name="Barry K.W."/>
            <person name="Cichocki N."/>
            <person name="Veneault-Fourrey C."/>
            <person name="LaButti K."/>
            <person name="Lindquist E.A."/>
            <person name="Lipzen A."/>
            <person name="Lundell T."/>
            <person name="Morin E."/>
            <person name="Murat C."/>
            <person name="Riley R."/>
            <person name="Ohm R."/>
            <person name="Sun H."/>
            <person name="Tunlid A."/>
            <person name="Henrissat B."/>
            <person name="Grigoriev I.V."/>
            <person name="Hibbett D.S."/>
            <person name="Martin F."/>
        </authorList>
    </citation>
    <scope>NUCLEOTIDE SEQUENCE [LARGE SCALE GENOMIC DNA]</scope>
    <source>
        <strain evidence="3">441</strain>
    </source>
</reference>
<organism evidence="2 3">
    <name type="scientific">Pisolithus microcarpus 441</name>
    <dbReference type="NCBI Taxonomy" id="765257"/>
    <lineage>
        <taxon>Eukaryota</taxon>
        <taxon>Fungi</taxon>
        <taxon>Dikarya</taxon>
        <taxon>Basidiomycota</taxon>
        <taxon>Agaricomycotina</taxon>
        <taxon>Agaricomycetes</taxon>
        <taxon>Agaricomycetidae</taxon>
        <taxon>Boletales</taxon>
        <taxon>Sclerodermatineae</taxon>
        <taxon>Pisolithaceae</taxon>
        <taxon>Pisolithus</taxon>
    </lineage>
</organism>
<keyword evidence="3" id="KW-1185">Reference proteome</keyword>
<dbReference type="Proteomes" id="UP000054018">
    <property type="component" value="Unassembled WGS sequence"/>
</dbReference>